<dbReference type="PANTHER" id="PTHR42912:SF6">
    <property type="entry name" value="METHYLTRANSFERASE TYPE 11 DOMAIN-CONTAINING PROTEIN"/>
    <property type="match status" value="1"/>
</dbReference>
<sequence>MQTERYQNVNAHTVDRWVLEGWQWGRPIDHKTFLRAKDGAWAIRLTPTKDVPRSWLGELDGAQVLGLASGGAQQMPVLTAAGARCTVLDYSQAQLRSERAVAAREGYDIRIVHADMTQPLPFADASFDLVVNPVSLIYAREVRPIWREVARILKPGGTLLTGLDNGLNYVVSDDEERIVRGLPFDPLANPSLAEELREQDGGVQFSHGLEECLGGLLRLGFAITDLYEDTNGEGRLHELGIPSFYAVRATRARHPASLTARLTSD</sequence>
<keyword evidence="3" id="KW-1185">Reference proteome</keyword>
<evidence type="ECO:0000313" key="2">
    <source>
        <dbReference type="EMBL" id="ADK68045.1"/>
    </source>
</evidence>
<dbReference type="Proteomes" id="UP000000333">
    <property type="component" value="Chromosome"/>
</dbReference>
<dbReference type="AlphaFoldDB" id="E1R081"/>
<proteinExistence type="predicted"/>
<dbReference type="SUPFAM" id="SSF53335">
    <property type="entry name" value="S-adenosyl-L-methionine-dependent methyltransferases"/>
    <property type="match status" value="1"/>
</dbReference>
<dbReference type="GeneID" id="78512355"/>
<accession>E1R081</accession>
<reference evidence="2 3" key="1">
    <citation type="journal article" date="2010" name="Stand. Genomic Sci.">
        <title>Complete genome sequence of Olsenella uli type strain (VPI D76D-27C).</title>
        <authorList>
            <person name="Goker M."/>
            <person name="Held B."/>
            <person name="Lucas S."/>
            <person name="Nolan M."/>
            <person name="Yasawong M."/>
            <person name="Glavina Del Rio T."/>
            <person name="Tice H."/>
            <person name="Cheng J.F."/>
            <person name="Bruce D."/>
            <person name="Detter J.C."/>
            <person name="Tapia R."/>
            <person name="Han C."/>
            <person name="Goodwin L."/>
            <person name="Pitluck S."/>
            <person name="Liolios K."/>
            <person name="Ivanova N."/>
            <person name="Mavromatis K."/>
            <person name="Mikhailova N."/>
            <person name="Pati A."/>
            <person name="Chen A."/>
            <person name="Palaniappan K."/>
            <person name="Land M."/>
            <person name="Hauser L."/>
            <person name="Chang Y.J."/>
            <person name="Jeffries C.D."/>
            <person name="Rohde M."/>
            <person name="Sikorski J."/>
            <person name="Pukall R."/>
            <person name="Woyke T."/>
            <person name="Bristow J."/>
            <person name="Eisen J.A."/>
            <person name="Markowitz V."/>
            <person name="Hugenholtz P."/>
            <person name="Kyrpides N.C."/>
            <person name="Klenk H.P."/>
            <person name="Lapidus A."/>
        </authorList>
    </citation>
    <scope>NUCLEOTIDE SEQUENCE [LARGE SCALE GENOMIC DNA]</scope>
    <source>
        <strain evidence="3">ATCC 49627 / DSM 7084 / CIP 109912 / JCM 12494 / NCIMB 702895 / VPI D76D-27C</strain>
    </source>
</reference>
<dbReference type="InterPro" id="IPR050508">
    <property type="entry name" value="Methyltransf_Superfamily"/>
</dbReference>
<evidence type="ECO:0000259" key="1">
    <source>
        <dbReference type="Pfam" id="PF08241"/>
    </source>
</evidence>
<dbReference type="GO" id="GO:0008757">
    <property type="term" value="F:S-adenosylmethionine-dependent methyltransferase activity"/>
    <property type="evidence" value="ECO:0007669"/>
    <property type="project" value="InterPro"/>
</dbReference>
<dbReference type="eggNOG" id="COG0500">
    <property type="taxonomic scope" value="Bacteria"/>
</dbReference>
<dbReference type="CDD" id="cd02440">
    <property type="entry name" value="AdoMet_MTases"/>
    <property type="match status" value="1"/>
</dbReference>
<dbReference type="RefSeq" id="WP_013251797.1">
    <property type="nucleotide sequence ID" value="NC_014363.1"/>
</dbReference>
<dbReference type="KEGG" id="ols:Olsu_0934"/>
<dbReference type="HOGENOM" id="CLU_088936_0_0_11"/>
<dbReference type="GO" id="GO:0032259">
    <property type="term" value="P:methylation"/>
    <property type="evidence" value="ECO:0007669"/>
    <property type="project" value="UniProtKB-KW"/>
</dbReference>
<dbReference type="OrthoDB" id="9810247at2"/>
<name>E1R081_OLSUV</name>
<gene>
    <name evidence="2" type="ordered locus">Olsu_0934</name>
</gene>
<evidence type="ECO:0000313" key="3">
    <source>
        <dbReference type="Proteomes" id="UP000000333"/>
    </source>
</evidence>
<dbReference type="InterPro" id="IPR013216">
    <property type="entry name" value="Methyltransf_11"/>
</dbReference>
<feature type="domain" description="Methyltransferase type 11" evidence="1">
    <location>
        <begin position="67"/>
        <end position="160"/>
    </location>
</feature>
<keyword evidence="2" id="KW-0489">Methyltransferase</keyword>
<dbReference type="EMBL" id="CP002106">
    <property type="protein sequence ID" value="ADK68045.1"/>
    <property type="molecule type" value="Genomic_DNA"/>
</dbReference>
<keyword evidence="2" id="KW-0808">Transferase</keyword>
<dbReference type="Pfam" id="PF08241">
    <property type="entry name" value="Methyltransf_11"/>
    <property type="match status" value="1"/>
</dbReference>
<protein>
    <submittedName>
        <fullName evidence="2">Methyltransferase type 11</fullName>
    </submittedName>
</protein>
<dbReference type="Gene3D" id="3.40.50.150">
    <property type="entry name" value="Vaccinia Virus protein VP39"/>
    <property type="match status" value="1"/>
</dbReference>
<dbReference type="PANTHER" id="PTHR42912">
    <property type="entry name" value="METHYLTRANSFERASE"/>
    <property type="match status" value="1"/>
</dbReference>
<organism evidence="2 3">
    <name type="scientific">Olsenella uli (strain ATCC 49627 / DSM 7084 / CCUG 31166 / CIP 109912 / JCM 12494 / LMG 11480 / NCIMB 702895 / VPI D76D-27C)</name>
    <name type="common">Lactobacillus uli</name>
    <dbReference type="NCBI Taxonomy" id="633147"/>
    <lineage>
        <taxon>Bacteria</taxon>
        <taxon>Bacillati</taxon>
        <taxon>Actinomycetota</taxon>
        <taxon>Coriobacteriia</taxon>
        <taxon>Coriobacteriales</taxon>
        <taxon>Atopobiaceae</taxon>
        <taxon>Olsenella</taxon>
    </lineage>
</organism>
<dbReference type="STRING" id="633147.Olsu_0934"/>
<dbReference type="InterPro" id="IPR029063">
    <property type="entry name" value="SAM-dependent_MTases_sf"/>
</dbReference>